<organism evidence="4 5">
    <name type="scientific">Cynara cardunculus var. scolymus</name>
    <name type="common">Globe artichoke</name>
    <name type="synonym">Cynara scolymus</name>
    <dbReference type="NCBI Taxonomy" id="59895"/>
    <lineage>
        <taxon>Eukaryota</taxon>
        <taxon>Viridiplantae</taxon>
        <taxon>Streptophyta</taxon>
        <taxon>Embryophyta</taxon>
        <taxon>Tracheophyta</taxon>
        <taxon>Spermatophyta</taxon>
        <taxon>Magnoliopsida</taxon>
        <taxon>eudicotyledons</taxon>
        <taxon>Gunneridae</taxon>
        <taxon>Pentapetalae</taxon>
        <taxon>asterids</taxon>
        <taxon>campanulids</taxon>
        <taxon>Asterales</taxon>
        <taxon>Asteraceae</taxon>
        <taxon>Carduoideae</taxon>
        <taxon>Cardueae</taxon>
        <taxon>Carduinae</taxon>
        <taxon>Cynara</taxon>
    </lineage>
</organism>
<dbReference type="PANTHER" id="PTHR47938:SF35">
    <property type="entry name" value="PENTATRICOPEPTIDE REPEAT-CONTAINING PROTEIN 4, MITOCHONDRIAL-RELATED"/>
    <property type="match status" value="1"/>
</dbReference>
<dbReference type="Gramene" id="KVH95608">
    <property type="protein sequence ID" value="KVH95608"/>
    <property type="gene ID" value="Ccrd_002364"/>
</dbReference>
<comment type="similarity">
    <text evidence="1">Belongs to the PPR family. P subfamily.</text>
</comment>
<proteinExistence type="inferred from homology"/>
<evidence type="ECO:0000256" key="1">
    <source>
        <dbReference type="ARBA" id="ARBA00007626"/>
    </source>
</evidence>
<accession>A0A103XRL7</accession>
<name>A0A103XRL7_CYNCS</name>
<dbReference type="AlphaFoldDB" id="A0A103XRL7"/>
<gene>
    <name evidence="4" type="ORF">Ccrd_002364</name>
</gene>
<keyword evidence="2" id="KW-0677">Repeat</keyword>
<feature type="repeat" description="PPR" evidence="3">
    <location>
        <begin position="9"/>
        <end position="39"/>
    </location>
</feature>
<evidence type="ECO:0000313" key="5">
    <source>
        <dbReference type="Proteomes" id="UP000243975"/>
    </source>
</evidence>
<dbReference type="Gene3D" id="1.25.40.10">
    <property type="entry name" value="Tetratricopeptide repeat domain"/>
    <property type="match status" value="1"/>
</dbReference>
<dbReference type="STRING" id="59895.A0A103XRL7"/>
<reference evidence="4 5" key="1">
    <citation type="journal article" date="2016" name="Sci. Rep.">
        <title>The genome sequence of the outbreeding globe artichoke constructed de novo incorporating a phase-aware low-pass sequencing strategy of F1 progeny.</title>
        <authorList>
            <person name="Scaglione D."/>
            <person name="Reyes-Chin-Wo S."/>
            <person name="Acquadro A."/>
            <person name="Froenicke L."/>
            <person name="Portis E."/>
            <person name="Beitel C."/>
            <person name="Tirone M."/>
            <person name="Mauro R."/>
            <person name="Lo Monaco A."/>
            <person name="Mauromicale G."/>
            <person name="Faccioli P."/>
            <person name="Cattivelli L."/>
            <person name="Rieseberg L."/>
            <person name="Michelmore R."/>
            <person name="Lanteri S."/>
        </authorList>
    </citation>
    <scope>NUCLEOTIDE SEQUENCE [LARGE SCALE GENOMIC DNA]</scope>
    <source>
        <strain evidence="4">2C</strain>
    </source>
</reference>
<protein>
    <submittedName>
        <fullName evidence="4">Pentatricopeptide repeat-containing protein</fullName>
    </submittedName>
</protein>
<dbReference type="Proteomes" id="UP000243975">
    <property type="component" value="Unassembled WGS sequence"/>
</dbReference>
<dbReference type="GO" id="GO:0003729">
    <property type="term" value="F:mRNA binding"/>
    <property type="evidence" value="ECO:0007669"/>
    <property type="project" value="TreeGrafter"/>
</dbReference>
<dbReference type="PANTHER" id="PTHR47938">
    <property type="entry name" value="RESPIRATORY COMPLEX I CHAPERONE (CIA84), PUTATIVE (AFU_ORTHOLOGUE AFUA_2G06020)-RELATED"/>
    <property type="match status" value="1"/>
</dbReference>
<dbReference type="InterPro" id="IPR011990">
    <property type="entry name" value="TPR-like_helical_dom_sf"/>
</dbReference>
<sequence>MVRKKVFPDLIAHTALVDGLCRNGNVGLAFKELDEMKKKMNCTLNLVLHGSLTYGLCSEGRADEAKMLLEEMGMHH</sequence>
<dbReference type="EMBL" id="LEKV01004381">
    <property type="protein sequence ID" value="KVH95608.1"/>
    <property type="molecule type" value="Genomic_DNA"/>
</dbReference>
<evidence type="ECO:0000256" key="2">
    <source>
        <dbReference type="ARBA" id="ARBA00022737"/>
    </source>
</evidence>
<evidence type="ECO:0000256" key="3">
    <source>
        <dbReference type="PROSITE-ProRule" id="PRU00708"/>
    </source>
</evidence>
<dbReference type="Pfam" id="PF12854">
    <property type="entry name" value="PPR_1"/>
    <property type="match status" value="2"/>
</dbReference>
<dbReference type="PROSITE" id="PS51375">
    <property type="entry name" value="PPR"/>
    <property type="match status" value="1"/>
</dbReference>
<keyword evidence="5" id="KW-1185">Reference proteome</keyword>
<dbReference type="InterPro" id="IPR002885">
    <property type="entry name" value="PPR_rpt"/>
</dbReference>
<comment type="caution">
    <text evidence="4">The sequence shown here is derived from an EMBL/GenBank/DDBJ whole genome shotgun (WGS) entry which is preliminary data.</text>
</comment>
<evidence type="ECO:0000313" key="4">
    <source>
        <dbReference type="EMBL" id="KVH95608.1"/>
    </source>
</evidence>
<dbReference type="NCBIfam" id="TIGR00756">
    <property type="entry name" value="PPR"/>
    <property type="match status" value="2"/>
</dbReference>